<comment type="caution">
    <text evidence="2">The sequence shown here is derived from an EMBL/GenBank/DDBJ whole genome shotgun (WGS) entry which is preliminary data.</text>
</comment>
<proteinExistence type="predicted"/>
<name>A0ABC9Y4R1_GRUJA</name>
<dbReference type="PANTHER" id="PTHR33332">
    <property type="entry name" value="REVERSE TRANSCRIPTASE DOMAIN-CONTAINING PROTEIN"/>
    <property type="match status" value="1"/>
</dbReference>
<gene>
    <name evidence="2" type="ORF">GRJ2_002924300</name>
</gene>
<feature type="domain" description="Reverse transcriptase" evidence="1">
    <location>
        <begin position="11"/>
        <end position="103"/>
    </location>
</feature>
<sequence>MGRYTVLLVNCLSSRAPGVVVKGATSGWCPVTSDVAQGSILGPVLFNIFINDLDAEVEFTISKFAGDTILGGAADSLEGQEALQRDLDRLEHWAIISGMKFNEN</sequence>
<organism evidence="2 3">
    <name type="scientific">Grus japonensis</name>
    <name type="common">Japanese crane</name>
    <name type="synonym">Red-crowned crane</name>
    <dbReference type="NCBI Taxonomy" id="30415"/>
    <lineage>
        <taxon>Eukaryota</taxon>
        <taxon>Metazoa</taxon>
        <taxon>Chordata</taxon>
        <taxon>Craniata</taxon>
        <taxon>Vertebrata</taxon>
        <taxon>Euteleostomi</taxon>
        <taxon>Archelosauria</taxon>
        <taxon>Archosauria</taxon>
        <taxon>Dinosauria</taxon>
        <taxon>Saurischia</taxon>
        <taxon>Theropoda</taxon>
        <taxon>Coelurosauria</taxon>
        <taxon>Aves</taxon>
        <taxon>Neognathae</taxon>
        <taxon>Neoaves</taxon>
        <taxon>Gruiformes</taxon>
        <taxon>Gruidae</taxon>
        <taxon>Grus</taxon>
    </lineage>
</organism>
<dbReference type="InterPro" id="IPR000477">
    <property type="entry name" value="RT_dom"/>
</dbReference>
<dbReference type="Proteomes" id="UP001623348">
    <property type="component" value="Unassembled WGS sequence"/>
</dbReference>
<dbReference type="EMBL" id="BAAFJT010000040">
    <property type="protein sequence ID" value="GAB0204587.1"/>
    <property type="molecule type" value="Genomic_DNA"/>
</dbReference>
<dbReference type="Pfam" id="PF00078">
    <property type="entry name" value="RVT_1"/>
    <property type="match status" value="1"/>
</dbReference>
<evidence type="ECO:0000259" key="1">
    <source>
        <dbReference type="Pfam" id="PF00078"/>
    </source>
</evidence>
<protein>
    <submittedName>
        <fullName evidence="2">Mitochondrial enolase superfamily member 1</fullName>
    </submittedName>
</protein>
<dbReference type="AlphaFoldDB" id="A0ABC9Y4R1"/>
<reference evidence="2 3" key="1">
    <citation type="submission" date="2024-06" db="EMBL/GenBank/DDBJ databases">
        <title>The draft genome of Grus japonensis, version 3.</title>
        <authorList>
            <person name="Nabeshima K."/>
            <person name="Suzuki S."/>
            <person name="Onuma M."/>
        </authorList>
    </citation>
    <scope>NUCLEOTIDE SEQUENCE [LARGE SCALE GENOMIC DNA]</scope>
    <source>
        <strain evidence="2 3">451A</strain>
    </source>
</reference>
<evidence type="ECO:0000313" key="2">
    <source>
        <dbReference type="EMBL" id="GAB0204587.1"/>
    </source>
</evidence>
<accession>A0ABC9Y4R1</accession>
<evidence type="ECO:0000313" key="3">
    <source>
        <dbReference type="Proteomes" id="UP001623348"/>
    </source>
</evidence>
<keyword evidence="3" id="KW-1185">Reference proteome</keyword>